<dbReference type="InterPro" id="IPR020449">
    <property type="entry name" value="Tscrpt_reg_AraC-type_HTH"/>
</dbReference>
<dbReference type="Pfam" id="PF14525">
    <property type="entry name" value="AraC_binding_2"/>
    <property type="match status" value="1"/>
</dbReference>
<dbReference type="InterPro" id="IPR018060">
    <property type="entry name" value="HTH_AraC"/>
</dbReference>
<gene>
    <name evidence="5" type="ORF">JI62_10350</name>
</gene>
<protein>
    <submittedName>
        <fullName evidence="5">Transcriptional regulator</fullName>
    </submittedName>
</protein>
<keyword evidence="3" id="KW-0804">Transcription</keyword>
<keyword evidence="2" id="KW-0238">DNA-binding</keyword>
<dbReference type="PROSITE" id="PS01124">
    <property type="entry name" value="HTH_ARAC_FAMILY_2"/>
    <property type="match status" value="1"/>
</dbReference>
<reference evidence="5 6" key="1">
    <citation type="submission" date="2014-08" db="EMBL/GenBank/DDBJ databases">
        <title>Draft genome sequence of a novel L-asparaginase producing marine bacterium, Halomonas campaniensis.</title>
        <authorList>
            <person name="Sundarakrishnan B."/>
            <person name="Moushumi Priya A."/>
            <person name="Raman G."/>
            <person name="Sakthivel N."/>
            <person name="Park S."/>
            <person name="Jayachandran S."/>
        </authorList>
    </citation>
    <scope>NUCLEOTIDE SEQUENCE [LARGE SCALE GENOMIC DNA]</scope>
    <source>
        <strain evidence="5 6">SK03</strain>
    </source>
</reference>
<dbReference type="InterPro" id="IPR009057">
    <property type="entry name" value="Homeodomain-like_sf"/>
</dbReference>
<dbReference type="GO" id="GO:0043565">
    <property type="term" value="F:sequence-specific DNA binding"/>
    <property type="evidence" value="ECO:0007669"/>
    <property type="project" value="InterPro"/>
</dbReference>
<feature type="domain" description="HTH araC/xylS-type" evidence="4">
    <location>
        <begin position="202"/>
        <end position="302"/>
    </location>
</feature>
<dbReference type="InterPro" id="IPR050204">
    <property type="entry name" value="AraC_XylS_family_regulators"/>
</dbReference>
<evidence type="ECO:0000259" key="4">
    <source>
        <dbReference type="PROSITE" id="PS01124"/>
    </source>
</evidence>
<evidence type="ECO:0000313" key="6">
    <source>
        <dbReference type="Proteomes" id="UP000197334"/>
    </source>
</evidence>
<keyword evidence="6" id="KW-1185">Reference proteome</keyword>
<evidence type="ECO:0000256" key="2">
    <source>
        <dbReference type="ARBA" id="ARBA00023125"/>
    </source>
</evidence>
<organism evidence="5 6">
    <name type="scientific">Halomonas campaniensis</name>
    <dbReference type="NCBI Taxonomy" id="213554"/>
    <lineage>
        <taxon>Bacteria</taxon>
        <taxon>Pseudomonadati</taxon>
        <taxon>Pseudomonadota</taxon>
        <taxon>Gammaproteobacteria</taxon>
        <taxon>Oceanospirillales</taxon>
        <taxon>Halomonadaceae</taxon>
        <taxon>Halomonas</taxon>
    </lineage>
</organism>
<dbReference type="SUPFAM" id="SSF46689">
    <property type="entry name" value="Homeodomain-like"/>
    <property type="match status" value="1"/>
</dbReference>
<dbReference type="NCBIfam" id="NF007243">
    <property type="entry name" value="PRK09685.1"/>
    <property type="match status" value="1"/>
</dbReference>
<dbReference type="PRINTS" id="PR00032">
    <property type="entry name" value="HTHARAC"/>
</dbReference>
<dbReference type="PANTHER" id="PTHR46796">
    <property type="entry name" value="HTH-TYPE TRANSCRIPTIONAL ACTIVATOR RHAS-RELATED"/>
    <property type="match status" value="1"/>
</dbReference>
<comment type="caution">
    <text evidence="5">The sequence shown here is derived from an EMBL/GenBank/DDBJ whole genome shotgun (WGS) entry which is preliminary data.</text>
</comment>
<evidence type="ECO:0000256" key="1">
    <source>
        <dbReference type="ARBA" id="ARBA00023015"/>
    </source>
</evidence>
<dbReference type="InterPro" id="IPR035418">
    <property type="entry name" value="AraC-bd_2"/>
</dbReference>
<sequence>MNVQTAYDFDRWNDAMQAVCGRFVTQRANCPEHFVGNIQRYDLGGLTLADIRVNASSIRRERGVATRGDDRFYFLVLQRQGNMVILNNNHSFTLQPNDMALLDSAQAFEMKPQGLINQLSIHLCRDAVDRLLPAGTCRFGKLEQASLSRRLLYGMFQQISKDHIALSEGKQHGEALQDALISLLQPCLHVEDAIKTGSPLRRLAEQMINEALMEPPTPDELAARLNVSVRHLYRQFEMNGESICRYINRQRLQCCARELTQTGNGRLPITTIAYNWGFADSAHFSRVFKRHYGMPPRDYRAQYQKIAD</sequence>
<dbReference type="PANTHER" id="PTHR46796:SF6">
    <property type="entry name" value="ARAC SUBFAMILY"/>
    <property type="match status" value="1"/>
</dbReference>
<dbReference type="GO" id="GO:0003700">
    <property type="term" value="F:DNA-binding transcription factor activity"/>
    <property type="evidence" value="ECO:0007669"/>
    <property type="project" value="InterPro"/>
</dbReference>
<dbReference type="Gene3D" id="1.10.10.60">
    <property type="entry name" value="Homeodomain-like"/>
    <property type="match status" value="1"/>
</dbReference>
<evidence type="ECO:0000313" key="5">
    <source>
        <dbReference type="EMBL" id="OWV29651.1"/>
    </source>
</evidence>
<keyword evidence="1" id="KW-0805">Transcription regulation</keyword>
<dbReference type="AlphaFoldDB" id="A0A246RZV4"/>
<proteinExistence type="predicted"/>
<dbReference type="OrthoDB" id="9816461at2"/>
<dbReference type="Pfam" id="PF12833">
    <property type="entry name" value="HTH_18"/>
    <property type="match status" value="1"/>
</dbReference>
<dbReference type="RefSeq" id="WP_088700105.1">
    <property type="nucleotide sequence ID" value="NZ_JPUA01000028.1"/>
</dbReference>
<dbReference type="SMART" id="SM00342">
    <property type="entry name" value="HTH_ARAC"/>
    <property type="match status" value="1"/>
</dbReference>
<evidence type="ECO:0000256" key="3">
    <source>
        <dbReference type="ARBA" id="ARBA00023163"/>
    </source>
</evidence>
<dbReference type="Proteomes" id="UP000197334">
    <property type="component" value="Unassembled WGS sequence"/>
</dbReference>
<name>A0A246RZV4_9GAMM</name>
<accession>A0A246RZV4</accession>
<dbReference type="EMBL" id="JPUA01000028">
    <property type="protein sequence ID" value="OWV29651.1"/>
    <property type="molecule type" value="Genomic_DNA"/>
</dbReference>